<name>A0ABX0GYF8_9ACTN</name>
<dbReference type="Pfam" id="PF01833">
    <property type="entry name" value="TIG"/>
    <property type="match status" value="4"/>
</dbReference>
<protein>
    <recommendedName>
        <fullName evidence="2">IPT/TIG domain-containing protein</fullName>
    </recommendedName>
</protein>
<keyword evidence="4" id="KW-1185">Reference proteome</keyword>
<organism evidence="3 4">
    <name type="scientific">Motilibacter deserti</name>
    <dbReference type="NCBI Taxonomy" id="2714956"/>
    <lineage>
        <taxon>Bacteria</taxon>
        <taxon>Bacillati</taxon>
        <taxon>Actinomycetota</taxon>
        <taxon>Actinomycetes</taxon>
        <taxon>Motilibacterales</taxon>
        <taxon>Motilibacteraceae</taxon>
        <taxon>Motilibacter</taxon>
    </lineage>
</organism>
<evidence type="ECO:0000313" key="4">
    <source>
        <dbReference type="Proteomes" id="UP000800981"/>
    </source>
</evidence>
<dbReference type="Gene3D" id="2.60.40.10">
    <property type="entry name" value="Immunoglobulins"/>
    <property type="match status" value="4"/>
</dbReference>
<feature type="domain" description="IPT/TIG" evidence="2">
    <location>
        <begin position="321"/>
        <end position="399"/>
    </location>
</feature>
<reference evidence="3 4" key="1">
    <citation type="submission" date="2020-03" db="EMBL/GenBank/DDBJ databases">
        <title>Two novel Motilibacter sp.</title>
        <authorList>
            <person name="Liu S."/>
        </authorList>
    </citation>
    <scope>NUCLEOTIDE SEQUENCE [LARGE SCALE GENOMIC DNA]</scope>
    <source>
        <strain evidence="3 4">E257</strain>
    </source>
</reference>
<gene>
    <name evidence="3" type="ORF">G9H71_10800</name>
</gene>
<comment type="caution">
    <text evidence="3">The sequence shown here is derived from an EMBL/GenBank/DDBJ whole genome shotgun (WGS) entry which is preliminary data.</text>
</comment>
<feature type="domain" description="IPT/TIG" evidence="2">
    <location>
        <begin position="489"/>
        <end position="570"/>
    </location>
</feature>
<evidence type="ECO:0000259" key="2">
    <source>
        <dbReference type="SMART" id="SM00429"/>
    </source>
</evidence>
<dbReference type="EMBL" id="JAANNP010000005">
    <property type="protein sequence ID" value="NHC14268.1"/>
    <property type="molecule type" value="Genomic_DNA"/>
</dbReference>
<feature type="non-terminal residue" evidence="3">
    <location>
        <position position="591"/>
    </location>
</feature>
<dbReference type="CDD" id="cd00102">
    <property type="entry name" value="IPT"/>
    <property type="match status" value="2"/>
</dbReference>
<dbReference type="PANTHER" id="PTHR22625:SF70">
    <property type="entry name" value="PLEXIN A, ISOFORM A"/>
    <property type="match status" value="1"/>
</dbReference>
<dbReference type="InterPro" id="IPR002909">
    <property type="entry name" value="IPT_dom"/>
</dbReference>
<feature type="region of interest" description="Disordered" evidence="1">
    <location>
        <begin position="569"/>
        <end position="591"/>
    </location>
</feature>
<dbReference type="RefSeq" id="WP_196791968.1">
    <property type="nucleotide sequence ID" value="NZ_JAANNP010000005.1"/>
</dbReference>
<feature type="domain" description="IPT/TIG" evidence="2">
    <location>
        <begin position="407"/>
        <end position="488"/>
    </location>
</feature>
<evidence type="ECO:0000256" key="1">
    <source>
        <dbReference type="SAM" id="MobiDB-lite"/>
    </source>
</evidence>
<dbReference type="SUPFAM" id="SSF81296">
    <property type="entry name" value="E set domains"/>
    <property type="match status" value="4"/>
</dbReference>
<evidence type="ECO:0000313" key="3">
    <source>
        <dbReference type="EMBL" id="NHC14268.1"/>
    </source>
</evidence>
<dbReference type="InterPro" id="IPR014756">
    <property type="entry name" value="Ig_E-set"/>
</dbReference>
<dbReference type="InterPro" id="IPR013783">
    <property type="entry name" value="Ig-like_fold"/>
</dbReference>
<feature type="domain" description="IPT/TIG" evidence="2">
    <location>
        <begin position="238"/>
        <end position="319"/>
    </location>
</feature>
<dbReference type="SMART" id="SM00429">
    <property type="entry name" value="IPT"/>
    <property type="match status" value="4"/>
</dbReference>
<accession>A0ABX0GYF8</accession>
<proteinExistence type="predicted"/>
<feature type="compositionally biased region" description="Pro residues" evidence="1">
    <location>
        <begin position="578"/>
        <end position="591"/>
    </location>
</feature>
<dbReference type="InterPro" id="IPR031148">
    <property type="entry name" value="Plexin"/>
</dbReference>
<dbReference type="PANTHER" id="PTHR22625">
    <property type="entry name" value="PLEXIN"/>
    <property type="match status" value="1"/>
</dbReference>
<dbReference type="Proteomes" id="UP000800981">
    <property type="component" value="Unassembled WGS sequence"/>
</dbReference>
<sequence length="591" mass="55317">MRHLYGGRSVRSVAAAAATASVVAAGIVAAPAARAAAAPGSARAVAAKVDLGLGVLGIPLPLVALGLGQVSAPPNSSSSAATLNSGALGGGLAPLNLVAANAASTSAEVTASIAKASSSLAGATVNVPGLANLLEVSALSSSVTCPANPALPITSEVTLPTTVKVAGRTVDVSAGGTVVVPLLVGSVTLGLRSTGVTGQTGTARALLLQVDVNVIGVARTAGTVALGDVSCTRPGLPAPVSSGLSSTAGPVAGGGTVTLRGHDLSGTTAVTFGGVPAGDVTVVDDGTVTVTVPPHAPGTVDVVATSPGGTTAPLSYRYAAPPVAAGVSPAHGPVGGGPVTIPGSALQGARVTFDGVPATDVTTAPDGSSLTAAAPPHAAGPVAVTVTTAGGTAGPLAYVYDAPPVPAPVLTAMAPAVGQASGGTSVTVTGTGLAGASGVTVGGVPATQVAVVDPMHLTFVTPAGQAGPAPVVVTTPAGASNPLTFTYWAPVVSAVAPAAGPEAGGTPVTVSGAGLGLATGVSIGGTPATGVTVVDGTTVTATAPAGTGTADVVVELPGDDAVLPGAYTYLPAHTPTSPTDPTPTDPTPTDP</sequence>